<keyword evidence="1" id="KW-1185">Reference proteome</keyword>
<proteinExistence type="predicted"/>
<dbReference type="AlphaFoldDB" id="A0AAF3FTK9"/>
<organism evidence="1 2">
    <name type="scientific">Mesorhabditis belari</name>
    <dbReference type="NCBI Taxonomy" id="2138241"/>
    <lineage>
        <taxon>Eukaryota</taxon>
        <taxon>Metazoa</taxon>
        <taxon>Ecdysozoa</taxon>
        <taxon>Nematoda</taxon>
        <taxon>Chromadorea</taxon>
        <taxon>Rhabditida</taxon>
        <taxon>Rhabditina</taxon>
        <taxon>Rhabditomorpha</taxon>
        <taxon>Rhabditoidea</taxon>
        <taxon>Rhabditidae</taxon>
        <taxon>Mesorhabditinae</taxon>
        <taxon>Mesorhabditis</taxon>
    </lineage>
</organism>
<reference evidence="2" key="1">
    <citation type="submission" date="2024-02" db="UniProtKB">
        <authorList>
            <consortium name="WormBaseParasite"/>
        </authorList>
    </citation>
    <scope>IDENTIFICATION</scope>
</reference>
<dbReference type="WBParaSite" id="MBELARI_LOCUS9172">
    <property type="protein sequence ID" value="MBELARI_LOCUS9172"/>
    <property type="gene ID" value="MBELARI_LOCUS9172"/>
</dbReference>
<accession>A0AAF3FTK9</accession>
<evidence type="ECO:0000313" key="1">
    <source>
        <dbReference type="Proteomes" id="UP000887575"/>
    </source>
</evidence>
<name>A0AAF3FTK9_9BILA</name>
<protein>
    <submittedName>
        <fullName evidence="2">Uncharacterized protein</fullName>
    </submittedName>
</protein>
<evidence type="ECO:0000313" key="2">
    <source>
        <dbReference type="WBParaSite" id="MBELARI_LOCUS9172"/>
    </source>
</evidence>
<dbReference type="Proteomes" id="UP000887575">
    <property type="component" value="Unassembled WGS sequence"/>
</dbReference>
<sequence>MKPSAKDLVSSIHKAFTANPPSKDQGVGHLKVTVDVGVTECRVAASSANVNNKRALELSNNDEHFGRRLEALELETKVKQIIAQNELIEVRKQQVYAEHLFNELANKRELNKRTKRRNKRRRN</sequence>